<dbReference type="EMBL" id="VXLC01000015">
    <property type="protein sequence ID" value="KAA8885703.1"/>
    <property type="molecule type" value="Genomic_DNA"/>
</dbReference>
<proteinExistence type="predicted"/>
<evidence type="ECO:0000313" key="2">
    <source>
        <dbReference type="EMBL" id="KAA8885703.1"/>
    </source>
</evidence>
<reference evidence="2 3" key="1">
    <citation type="submission" date="2019-09" db="EMBL/GenBank/DDBJ databases">
        <authorList>
            <person name="Wang X."/>
        </authorList>
    </citation>
    <scope>NUCLEOTIDE SEQUENCE [LARGE SCALE GENOMIC DNA]</scope>
    <source>
        <strain evidence="2 3">CICC 11023</strain>
    </source>
</reference>
<protein>
    <submittedName>
        <fullName evidence="2">DJ-1/PfpI family protein</fullName>
    </submittedName>
</protein>
<dbReference type="CDD" id="cd03139">
    <property type="entry name" value="GATase1_PfpI_2"/>
    <property type="match status" value="1"/>
</dbReference>
<keyword evidence="3" id="KW-1185">Reference proteome</keyword>
<organism evidence="2 3">
    <name type="scientific">Nocardia colli</name>
    <dbReference type="NCBI Taxonomy" id="2545717"/>
    <lineage>
        <taxon>Bacteria</taxon>
        <taxon>Bacillati</taxon>
        <taxon>Actinomycetota</taxon>
        <taxon>Actinomycetes</taxon>
        <taxon>Mycobacteriales</taxon>
        <taxon>Nocardiaceae</taxon>
        <taxon>Nocardia</taxon>
    </lineage>
</organism>
<dbReference type="Proteomes" id="UP000323876">
    <property type="component" value="Unassembled WGS sequence"/>
</dbReference>
<dbReference type="OrthoDB" id="4265717at2"/>
<evidence type="ECO:0000259" key="1">
    <source>
        <dbReference type="Pfam" id="PF01965"/>
    </source>
</evidence>
<feature type="domain" description="DJ-1/PfpI" evidence="1">
    <location>
        <begin position="2"/>
        <end position="163"/>
    </location>
</feature>
<dbReference type="Gene3D" id="3.40.50.880">
    <property type="match status" value="1"/>
</dbReference>
<evidence type="ECO:0000313" key="3">
    <source>
        <dbReference type="Proteomes" id="UP000323876"/>
    </source>
</evidence>
<dbReference type="InterPro" id="IPR002818">
    <property type="entry name" value="DJ-1/PfpI"/>
</dbReference>
<dbReference type="Pfam" id="PF01965">
    <property type="entry name" value="DJ-1_PfpI"/>
    <property type="match status" value="1"/>
</dbReference>
<gene>
    <name evidence="2" type="ORF">F3087_29175</name>
</gene>
<dbReference type="RefSeq" id="WP_150405261.1">
    <property type="nucleotide sequence ID" value="NZ_VXLC01000015.1"/>
</dbReference>
<dbReference type="SUPFAM" id="SSF52317">
    <property type="entry name" value="Class I glutamine amidotransferase-like"/>
    <property type="match status" value="1"/>
</dbReference>
<sequence length="243" mass="25726">MQIAFVTYPGVTALDLIGPYEVLRALPGAEVRFVWHEVGPVATDSGVLYLGATHTFADTPRPDIVLVPGSGTSTPSTARDGRLLAWLRSVHETSRWTLSVCSGSVILAAAGLLNGQNATTHWRALDLLRPFGVRPCGDLRIVAAGKIVTSAGVSAGIDLALHVAGEEAGEGYAKAIQLALEYDPSPPFDSGSTSKASVKTKALAHKIMLEHGMFRPAELASATRLAWGAALSRVRDRRIHASR</sequence>
<comment type="caution">
    <text evidence="2">The sequence shown here is derived from an EMBL/GenBank/DDBJ whole genome shotgun (WGS) entry which is preliminary data.</text>
</comment>
<dbReference type="PANTHER" id="PTHR43130">
    <property type="entry name" value="ARAC-FAMILY TRANSCRIPTIONAL REGULATOR"/>
    <property type="match status" value="1"/>
</dbReference>
<dbReference type="AlphaFoldDB" id="A0A5N0E9U8"/>
<name>A0A5N0E9U8_9NOCA</name>
<dbReference type="PANTHER" id="PTHR43130:SF2">
    <property type="entry name" value="DJ-1_PFPI DOMAIN-CONTAINING PROTEIN"/>
    <property type="match status" value="1"/>
</dbReference>
<dbReference type="InterPro" id="IPR029062">
    <property type="entry name" value="Class_I_gatase-like"/>
</dbReference>
<dbReference type="InterPro" id="IPR052158">
    <property type="entry name" value="INH-QAR"/>
</dbReference>
<accession>A0A5N0E9U8</accession>
<dbReference type="GO" id="GO:0006355">
    <property type="term" value="P:regulation of DNA-templated transcription"/>
    <property type="evidence" value="ECO:0007669"/>
    <property type="project" value="TreeGrafter"/>
</dbReference>